<organism evidence="2 3">
    <name type="scientific">Caerostris extrusa</name>
    <name type="common">Bark spider</name>
    <name type="synonym">Caerostris bankana</name>
    <dbReference type="NCBI Taxonomy" id="172846"/>
    <lineage>
        <taxon>Eukaryota</taxon>
        <taxon>Metazoa</taxon>
        <taxon>Ecdysozoa</taxon>
        <taxon>Arthropoda</taxon>
        <taxon>Chelicerata</taxon>
        <taxon>Arachnida</taxon>
        <taxon>Araneae</taxon>
        <taxon>Araneomorphae</taxon>
        <taxon>Entelegynae</taxon>
        <taxon>Araneoidea</taxon>
        <taxon>Araneidae</taxon>
        <taxon>Caerostris</taxon>
    </lineage>
</organism>
<evidence type="ECO:0000256" key="1">
    <source>
        <dbReference type="SAM" id="Phobius"/>
    </source>
</evidence>
<name>A0AAV4WBG0_CAEEX</name>
<keyword evidence="3" id="KW-1185">Reference proteome</keyword>
<reference evidence="2 3" key="1">
    <citation type="submission" date="2021-06" db="EMBL/GenBank/DDBJ databases">
        <title>Caerostris extrusa draft genome.</title>
        <authorList>
            <person name="Kono N."/>
            <person name="Arakawa K."/>
        </authorList>
    </citation>
    <scope>NUCLEOTIDE SEQUENCE [LARGE SCALE GENOMIC DNA]</scope>
</reference>
<keyword evidence="1" id="KW-0812">Transmembrane</keyword>
<protein>
    <submittedName>
        <fullName evidence="2">Uncharacterized protein</fullName>
    </submittedName>
</protein>
<gene>
    <name evidence="2" type="ORF">CEXT_139551</name>
</gene>
<comment type="caution">
    <text evidence="2">The sequence shown here is derived from an EMBL/GenBank/DDBJ whole genome shotgun (WGS) entry which is preliminary data.</text>
</comment>
<evidence type="ECO:0000313" key="3">
    <source>
        <dbReference type="Proteomes" id="UP001054945"/>
    </source>
</evidence>
<keyword evidence="1" id="KW-0472">Membrane</keyword>
<sequence>MLSAFSAGEIAMLPEVVLSGGIFSELFLSILIFLQSAVELCVAALYSFSRLREGNLRQLSRRHLVEGDPGRR</sequence>
<accession>A0AAV4WBG0</accession>
<evidence type="ECO:0000313" key="2">
    <source>
        <dbReference type="EMBL" id="GIY79826.1"/>
    </source>
</evidence>
<dbReference type="Proteomes" id="UP001054945">
    <property type="component" value="Unassembled WGS sequence"/>
</dbReference>
<proteinExistence type="predicted"/>
<keyword evidence="1" id="KW-1133">Transmembrane helix</keyword>
<dbReference type="AlphaFoldDB" id="A0AAV4WBG0"/>
<dbReference type="EMBL" id="BPLR01015936">
    <property type="protein sequence ID" value="GIY79826.1"/>
    <property type="molecule type" value="Genomic_DNA"/>
</dbReference>
<feature type="transmembrane region" description="Helical" evidence="1">
    <location>
        <begin position="26"/>
        <end position="48"/>
    </location>
</feature>